<dbReference type="Proteomes" id="UP000031397">
    <property type="component" value="Unassembled WGS sequence"/>
</dbReference>
<keyword evidence="1" id="KW-0812">Transmembrane</keyword>
<dbReference type="KEGG" id="lfv:LF543_00425"/>
<dbReference type="PANTHER" id="PTHR34989:SF1">
    <property type="entry name" value="PROTEIN HDED"/>
    <property type="match status" value="1"/>
</dbReference>
<evidence type="ECO:0000313" key="3">
    <source>
        <dbReference type="EMBL" id="QFX92138.1"/>
    </source>
</evidence>
<feature type="transmembrane region" description="Helical" evidence="1">
    <location>
        <begin position="68"/>
        <end position="87"/>
    </location>
</feature>
<feature type="transmembrane region" description="Helical" evidence="1">
    <location>
        <begin position="126"/>
        <end position="147"/>
    </location>
</feature>
<dbReference type="PANTHER" id="PTHR34989">
    <property type="entry name" value="PROTEIN HDED"/>
    <property type="match status" value="1"/>
</dbReference>
<dbReference type="InterPro" id="IPR005325">
    <property type="entry name" value="DUF308_memb"/>
</dbReference>
<dbReference type="Proteomes" id="UP000327194">
    <property type="component" value="Chromosome"/>
</dbReference>
<dbReference type="Pfam" id="PF03729">
    <property type="entry name" value="DUF308"/>
    <property type="match status" value="2"/>
</dbReference>
<dbReference type="OrthoDB" id="2325981at2"/>
<name>A0A0C1M7F8_9LACO</name>
<reference evidence="3 5" key="2">
    <citation type="submission" date="2019-10" db="EMBL/GenBank/DDBJ databases">
        <title>Genome sequencing of Lactobacillus fructivorans.</title>
        <authorList>
            <person name="Kim K."/>
        </authorList>
    </citation>
    <scope>NUCLEOTIDE SEQUENCE [LARGE SCALE GENOMIC DNA]</scope>
    <source>
        <strain evidence="3 5">LF543</strain>
    </source>
</reference>
<gene>
    <name evidence="3" type="ORF">LF543_00425</name>
    <name evidence="2" type="ORF">LfDm3_0298</name>
</gene>
<reference evidence="2 4" key="1">
    <citation type="submission" date="2014-06" db="EMBL/GenBank/DDBJ databases">
        <title>Functional and comparative genomic analyses of the Drosophila gut microbiota identify candidate symbiosis factors.</title>
        <authorList>
            <person name="Newell P.D."/>
            <person name="Chaston J.M."/>
            <person name="Douglas A.E."/>
        </authorList>
    </citation>
    <scope>NUCLEOTIDE SEQUENCE [LARGE SCALE GENOMIC DNA]</scope>
    <source>
        <strain evidence="2 4">DmCS_002</strain>
    </source>
</reference>
<feature type="transmembrane region" description="Helical" evidence="1">
    <location>
        <begin position="153"/>
        <end position="172"/>
    </location>
</feature>
<keyword evidence="1" id="KW-1133">Transmembrane helix</keyword>
<feature type="transmembrane region" description="Helical" evidence="1">
    <location>
        <begin position="35"/>
        <end position="56"/>
    </location>
</feature>
<proteinExistence type="predicted"/>
<dbReference type="PATRIC" id="fig|1614.10.peg.1072"/>
<organism evidence="2 4">
    <name type="scientific">Fructilactobacillus fructivorans</name>
    <dbReference type="NCBI Taxonomy" id="1614"/>
    <lineage>
        <taxon>Bacteria</taxon>
        <taxon>Bacillati</taxon>
        <taxon>Bacillota</taxon>
        <taxon>Bacilli</taxon>
        <taxon>Lactobacillales</taxon>
        <taxon>Lactobacillaceae</taxon>
        <taxon>Fructilactobacillus</taxon>
    </lineage>
</organism>
<evidence type="ECO:0000313" key="5">
    <source>
        <dbReference type="Proteomes" id="UP000327194"/>
    </source>
</evidence>
<dbReference type="InterPro" id="IPR052712">
    <property type="entry name" value="Acid_resist_chaperone_HdeD"/>
</dbReference>
<feature type="transmembrane region" description="Helical" evidence="1">
    <location>
        <begin position="12"/>
        <end position="29"/>
    </location>
</feature>
<dbReference type="GeneID" id="74912987"/>
<keyword evidence="1" id="KW-0472">Membrane</keyword>
<dbReference type="AlphaFoldDB" id="A0A0C1M7F8"/>
<evidence type="ECO:0000256" key="1">
    <source>
        <dbReference type="SAM" id="Phobius"/>
    </source>
</evidence>
<keyword evidence="4" id="KW-1185">Reference proteome</keyword>
<dbReference type="GO" id="GO:0005886">
    <property type="term" value="C:plasma membrane"/>
    <property type="evidence" value="ECO:0007669"/>
    <property type="project" value="TreeGrafter"/>
</dbReference>
<feature type="transmembrane region" description="Helical" evidence="1">
    <location>
        <begin position="93"/>
        <end position="114"/>
    </location>
</feature>
<dbReference type="EMBL" id="CP045562">
    <property type="protein sequence ID" value="QFX92138.1"/>
    <property type="molecule type" value="Genomic_DNA"/>
</dbReference>
<accession>A0A0C1M7F8</accession>
<sequence>MFNAKEKSFDGWALIAGIIFIAAGIFVFVKPFATLQALAVILGVVALCIGLYHLVLHRQLQKNLDVSSYLVIFNGIIDIIIGLFLLFSESFGFYLIAIAFAIWFIVDSGLSIYSATKAQQKSPKRYYWLIVTAGIIGIIIGIILLFTPYFSNAVVIIFIGIYFIIEGIKLLIMAF</sequence>
<dbReference type="RefSeq" id="WP_010022300.1">
    <property type="nucleotide sequence ID" value="NZ_AZDS01000002.1"/>
</dbReference>
<protein>
    <submittedName>
        <fullName evidence="2">Putative membrane protein</fullName>
    </submittedName>
</protein>
<dbReference type="EMBL" id="JOJZ01000009">
    <property type="protein sequence ID" value="KID42369.1"/>
    <property type="molecule type" value="Genomic_DNA"/>
</dbReference>
<evidence type="ECO:0000313" key="2">
    <source>
        <dbReference type="EMBL" id="KID42369.1"/>
    </source>
</evidence>
<evidence type="ECO:0000313" key="4">
    <source>
        <dbReference type="Proteomes" id="UP000031397"/>
    </source>
</evidence>